<evidence type="ECO:0000313" key="4">
    <source>
        <dbReference type="Proteomes" id="UP001164459"/>
    </source>
</evidence>
<organism evidence="3 4">
    <name type="scientific">Nannocystis punicea</name>
    <dbReference type="NCBI Taxonomy" id="2995304"/>
    <lineage>
        <taxon>Bacteria</taxon>
        <taxon>Pseudomonadati</taxon>
        <taxon>Myxococcota</taxon>
        <taxon>Polyangia</taxon>
        <taxon>Nannocystales</taxon>
        <taxon>Nannocystaceae</taxon>
        <taxon>Nannocystis</taxon>
    </lineage>
</organism>
<reference evidence="3" key="1">
    <citation type="submission" date="2022-11" db="EMBL/GenBank/DDBJ databases">
        <title>Minimal conservation of predation-associated metabolite biosynthetic gene clusters underscores biosynthetic potential of Myxococcota including descriptions for ten novel species: Archangium lansinium sp. nov., Myxococcus landrumus sp. nov., Nannocystis bai.</title>
        <authorList>
            <person name="Ahearne A."/>
            <person name="Stevens C."/>
            <person name="Dowd S."/>
        </authorList>
    </citation>
    <scope>NUCLEOTIDE SEQUENCE</scope>
    <source>
        <strain evidence="3">Fl3</strain>
    </source>
</reference>
<proteinExistence type="predicted"/>
<keyword evidence="4" id="KW-1185">Reference proteome</keyword>
<gene>
    <name evidence="3" type="ORF">O0S08_47815</name>
</gene>
<evidence type="ECO:0000256" key="1">
    <source>
        <dbReference type="SAM" id="MobiDB-lite"/>
    </source>
</evidence>
<feature type="signal peptide" evidence="2">
    <location>
        <begin position="1"/>
        <end position="19"/>
    </location>
</feature>
<dbReference type="SUPFAM" id="SSF52317">
    <property type="entry name" value="Class I glutamine amidotransferase-like"/>
    <property type="match status" value="1"/>
</dbReference>
<keyword evidence="2" id="KW-0732">Signal</keyword>
<feature type="compositionally biased region" description="Low complexity" evidence="1">
    <location>
        <begin position="55"/>
        <end position="135"/>
    </location>
</feature>
<evidence type="ECO:0000256" key="2">
    <source>
        <dbReference type="SAM" id="SignalP"/>
    </source>
</evidence>
<feature type="compositionally biased region" description="Polar residues" evidence="1">
    <location>
        <begin position="30"/>
        <end position="54"/>
    </location>
</feature>
<feature type="chain" id="PRO_5046133391" evidence="2">
    <location>
        <begin position="20"/>
        <end position="379"/>
    </location>
</feature>
<protein>
    <submittedName>
        <fullName evidence="3">DUF4350 domain-containing protein</fullName>
    </submittedName>
</protein>
<sequence>MTTWFGPLSALLGAAIVLAAPGCGDTNNNVTASNGGSDSDATLGPTSTATDGTITASGSDSDSGETDGTGSASMTSLPTTGDPTSTTGTSQTSTTTEPDTTSTTNPVDTTDGPDTTLGTTEPGTSSTGDSSTTGPECIPTGDETCNDLDDDCNGIVDDVDVGGDGICDCLNIAIFGNEGANPSSEFQTWLEDQGTQVDRISLDDTPIDAVTLEKYDIVILDWLVRNYSADEAAIMKTWVDGGGGLMSMTGHTNNQTVVDRPNSIIAPMGLAYNNSQGFFSGPVTQWAQHPITEGISSVSFYGGLYVDITDDGVATNEVIGTLPQGPVAVAQVRNDGKLFIFGDEWIEFDSEWQQIPQIKQFWVNILAWLSPQNFCTIPQ</sequence>
<dbReference type="RefSeq" id="WP_269036246.1">
    <property type="nucleotide sequence ID" value="NZ_CP114040.1"/>
</dbReference>
<dbReference type="InterPro" id="IPR029062">
    <property type="entry name" value="Class_I_gatase-like"/>
</dbReference>
<dbReference type="EMBL" id="CP114040">
    <property type="protein sequence ID" value="WAS93899.1"/>
    <property type="molecule type" value="Genomic_DNA"/>
</dbReference>
<evidence type="ECO:0000313" key="3">
    <source>
        <dbReference type="EMBL" id="WAS93899.1"/>
    </source>
</evidence>
<dbReference type="Gene3D" id="3.40.50.880">
    <property type="match status" value="1"/>
</dbReference>
<accession>A0ABY7H3R5</accession>
<name>A0ABY7H3R5_9BACT</name>
<feature type="region of interest" description="Disordered" evidence="1">
    <location>
        <begin position="30"/>
        <end position="138"/>
    </location>
</feature>
<dbReference type="Proteomes" id="UP001164459">
    <property type="component" value="Chromosome"/>
</dbReference>